<proteinExistence type="inferred from homology"/>
<dbReference type="PANTHER" id="PTHR22950:SF689">
    <property type="entry name" value="VESICULAR INHIBITORY AMINO ACID TRANSPORTER"/>
    <property type="match status" value="1"/>
</dbReference>
<dbReference type="RefSeq" id="XP_024505739.1">
    <property type="nucleotide sequence ID" value="XM_024652131.1"/>
</dbReference>
<feature type="transmembrane region" description="Helical" evidence="9">
    <location>
        <begin position="220"/>
        <end position="239"/>
    </location>
</feature>
<sequence length="509" mass="57488">MSWSNWDIPKTGKRLQEWTNKNIFTESFDIGYQRQSQQKYDPFNAWDHDTNTTTIKEESPLGENGYGSIEVKENNNSYQNSNTGDINMNNIEEEEEEEDPHGGGQPITALQAAWNVTNAIQGMFIVGLPVAVKVGGWWTVFFLAGAAYICYVTGVLLIDCLYEKNIKVRKSYKEVADTVRPGLGKWVLGAQLLELASTCILYLVLAGDLLQGCVPSVDKSAWMMIVSATLLGTAFIDDIRKVSDLSFLNGVSHLIINAVMLIYCLSEFSTWEISKVTFFPRIRSMPTMIGVVVFGYTSHIFLPSLEGSMVKPTEFRWMLKWSHIAAAIFKVVFGLIGFLTFGEYTQKEISNSLPNQTFKILINLILVVKALLSYPLPYYAIVQLIMERFFNKNNKSVFRSCFGADGSLREWALCLRIILILLTLTASLSVPYLIEVMGLIGNITGTMLSFIWPAYFHLVIKQKEGTLTKSEKKFDKFVIFLGAFLMIIGIQYSFLELLNEIKANRKVDY</sequence>
<evidence type="ECO:0000313" key="14">
    <source>
        <dbReference type="WormBase" id="SRAE_2000120700"/>
    </source>
</evidence>
<dbReference type="STRING" id="34506.A0A090MY44"/>
<comment type="subcellular location">
    <subcellularLocation>
        <location evidence="1">Cytoplasmic vesicle membrane</location>
        <topology evidence="1">Multi-pass membrane protein</topology>
    </subcellularLocation>
</comment>
<dbReference type="GO" id="GO:0015179">
    <property type="term" value="F:L-amino acid transmembrane transporter activity"/>
    <property type="evidence" value="ECO:0007669"/>
    <property type="project" value="TreeGrafter"/>
</dbReference>
<feature type="transmembrane region" description="Helical" evidence="9">
    <location>
        <begin position="439"/>
        <end position="456"/>
    </location>
</feature>
<evidence type="ECO:0000256" key="4">
    <source>
        <dbReference type="ARBA" id="ARBA00022692"/>
    </source>
</evidence>
<reference evidence="13" key="2">
    <citation type="submission" date="2020-12" db="UniProtKB">
        <authorList>
            <consortium name="WormBaseParasite"/>
        </authorList>
    </citation>
    <scope>IDENTIFICATION</scope>
</reference>
<accession>A0A090MY44</accession>
<feature type="transmembrane region" description="Helical" evidence="9">
    <location>
        <begin position="138"/>
        <end position="162"/>
    </location>
</feature>
<evidence type="ECO:0000313" key="13">
    <source>
        <dbReference type="WBParaSite" id="SRAE_2000120700.1"/>
    </source>
</evidence>
<dbReference type="PANTHER" id="PTHR22950">
    <property type="entry name" value="AMINO ACID TRANSPORTER"/>
    <property type="match status" value="1"/>
</dbReference>
<feature type="transmembrane region" description="Helical" evidence="9">
    <location>
        <begin position="477"/>
        <end position="495"/>
    </location>
</feature>
<dbReference type="EMBL" id="LN609529">
    <property type="protein sequence ID" value="CEF66539.1"/>
    <property type="molecule type" value="Genomic_DNA"/>
</dbReference>
<dbReference type="OMA" id="MKWTHIA"/>
<dbReference type="Proteomes" id="UP000035682">
    <property type="component" value="Unplaced"/>
</dbReference>
<dbReference type="WormBase" id="SRAE_2000120700">
    <property type="protein sequence ID" value="SRP00391"/>
    <property type="gene ID" value="WBGene00261409"/>
</dbReference>
<evidence type="ECO:0000256" key="7">
    <source>
        <dbReference type="ARBA" id="ARBA00023136"/>
    </source>
</evidence>
<feature type="transmembrane region" description="Helical" evidence="9">
    <location>
        <begin position="246"/>
        <end position="265"/>
    </location>
</feature>
<dbReference type="GO" id="GO:0005774">
    <property type="term" value="C:vacuolar membrane"/>
    <property type="evidence" value="ECO:0007669"/>
    <property type="project" value="TreeGrafter"/>
</dbReference>
<keyword evidence="3" id="KW-0813">Transport</keyword>
<keyword evidence="8" id="KW-0968">Cytoplasmic vesicle</keyword>
<dbReference type="CTD" id="36378903"/>
<feature type="transmembrane region" description="Helical" evidence="9">
    <location>
        <begin position="360"/>
        <end position="382"/>
    </location>
</feature>
<feature type="transmembrane region" description="Helical" evidence="9">
    <location>
        <begin position="183"/>
        <end position="205"/>
    </location>
</feature>
<evidence type="ECO:0000313" key="12">
    <source>
        <dbReference type="Proteomes" id="UP000035682"/>
    </source>
</evidence>
<dbReference type="GO" id="GO:0008021">
    <property type="term" value="C:synaptic vesicle"/>
    <property type="evidence" value="ECO:0007669"/>
    <property type="project" value="EnsemblMetazoa"/>
</dbReference>
<evidence type="ECO:0000313" key="11">
    <source>
        <dbReference type="EMBL" id="CEF66539.1"/>
    </source>
</evidence>
<name>A0A090MY44_STRRB</name>
<keyword evidence="6 9" id="KW-1133">Transmembrane helix</keyword>
<reference evidence="11 12" key="1">
    <citation type="submission" date="2014-09" db="EMBL/GenBank/DDBJ databases">
        <authorList>
            <person name="Martin A.A."/>
        </authorList>
    </citation>
    <scope>NUCLEOTIDE SEQUENCE</scope>
    <source>
        <strain evidence="12">ED321</strain>
        <strain evidence="11">ED321 Heterogonic</strain>
    </source>
</reference>
<feature type="transmembrane region" description="Helical" evidence="9">
    <location>
        <begin position="317"/>
        <end position="340"/>
    </location>
</feature>
<evidence type="ECO:0000256" key="3">
    <source>
        <dbReference type="ARBA" id="ARBA00022448"/>
    </source>
</evidence>
<dbReference type="GeneID" id="36378903"/>
<keyword evidence="7 9" id="KW-0472">Membrane</keyword>
<dbReference type="GO" id="GO:0030659">
    <property type="term" value="C:cytoplasmic vesicle membrane"/>
    <property type="evidence" value="ECO:0007669"/>
    <property type="project" value="UniProtKB-SubCell"/>
</dbReference>
<keyword evidence="12" id="KW-1185">Reference proteome</keyword>
<dbReference type="InterPro" id="IPR013057">
    <property type="entry name" value="AA_transpt_TM"/>
</dbReference>
<evidence type="ECO:0000256" key="6">
    <source>
        <dbReference type="ARBA" id="ARBA00022989"/>
    </source>
</evidence>
<dbReference type="GO" id="GO:0006836">
    <property type="term" value="P:neurotransmitter transport"/>
    <property type="evidence" value="ECO:0007669"/>
    <property type="project" value="UniProtKB-KW"/>
</dbReference>
<dbReference type="OrthoDB" id="6021076at2759"/>
<feature type="transmembrane region" description="Helical" evidence="9">
    <location>
        <begin position="285"/>
        <end position="305"/>
    </location>
</feature>
<evidence type="ECO:0000259" key="10">
    <source>
        <dbReference type="Pfam" id="PF01490"/>
    </source>
</evidence>
<dbReference type="Pfam" id="PF01490">
    <property type="entry name" value="Aa_trans"/>
    <property type="match status" value="1"/>
</dbReference>
<gene>
    <name evidence="11 13 14" type="ORF">SRAE_2000120700</name>
</gene>
<organism evidence="11">
    <name type="scientific">Strongyloides ratti</name>
    <name type="common">Parasitic roundworm</name>
    <dbReference type="NCBI Taxonomy" id="34506"/>
    <lineage>
        <taxon>Eukaryota</taxon>
        <taxon>Metazoa</taxon>
        <taxon>Ecdysozoa</taxon>
        <taxon>Nematoda</taxon>
        <taxon>Chromadorea</taxon>
        <taxon>Rhabditida</taxon>
        <taxon>Tylenchina</taxon>
        <taxon>Panagrolaimomorpha</taxon>
        <taxon>Strongyloidoidea</taxon>
        <taxon>Strongyloididae</taxon>
        <taxon>Strongyloides</taxon>
    </lineage>
</organism>
<evidence type="ECO:0000256" key="8">
    <source>
        <dbReference type="ARBA" id="ARBA00023329"/>
    </source>
</evidence>
<evidence type="ECO:0000256" key="2">
    <source>
        <dbReference type="ARBA" id="ARBA00008066"/>
    </source>
</evidence>
<evidence type="ECO:0000256" key="1">
    <source>
        <dbReference type="ARBA" id="ARBA00004439"/>
    </source>
</evidence>
<keyword evidence="4 9" id="KW-0812">Transmembrane</keyword>
<protein>
    <submittedName>
        <fullName evidence="11 13">Vesicular inhibitory amino acid transporter</fullName>
    </submittedName>
</protein>
<keyword evidence="5" id="KW-0532">Neurotransmitter transport</keyword>
<dbReference type="AlphaFoldDB" id="A0A090MY44"/>
<evidence type="ECO:0000256" key="9">
    <source>
        <dbReference type="SAM" id="Phobius"/>
    </source>
</evidence>
<dbReference type="WBParaSite" id="SRAE_2000120700.1">
    <property type="protein sequence ID" value="SRAE_2000120700.1"/>
    <property type="gene ID" value="WBGene00261409"/>
</dbReference>
<feature type="domain" description="Amino acid transporter transmembrane" evidence="10">
    <location>
        <begin position="106"/>
        <end position="492"/>
    </location>
</feature>
<feature type="transmembrane region" description="Helical" evidence="9">
    <location>
        <begin position="413"/>
        <end position="433"/>
    </location>
</feature>
<comment type="similarity">
    <text evidence="2">Belongs to the amino acid/polyamine transporter 2 family.</text>
</comment>
<evidence type="ECO:0000256" key="5">
    <source>
        <dbReference type="ARBA" id="ARBA00022775"/>
    </source>
</evidence>